<evidence type="ECO:0000313" key="3">
    <source>
        <dbReference type="Proteomes" id="UP000269945"/>
    </source>
</evidence>
<dbReference type="AlphaFoldDB" id="A0A9X9QAR1"/>
<dbReference type="Proteomes" id="UP000269945">
    <property type="component" value="Unassembled WGS sequence"/>
</dbReference>
<accession>A0A9X9QAR1</accession>
<organism evidence="2 3">
    <name type="scientific">Gulo gulo</name>
    <name type="common">Wolverine</name>
    <name type="synonym">Gluton</name>
    <dbReference type="NCBI Taxonomy" id="48420"/>
    <lineage>
        <taxon>Eukaryota</taxon>
        <taxon>Metazoa</taxon>
        <taxon>Chordata</taxon>
        <taxon>Craniata</taxon>
        <taxon>Vertebrata</taxon>
        <taxon>Euteleostomi</taxon>
        <taxon>Mammalia</taxon>
        <taxon>Eutheria</taxon>
        <taxon>Laurasiatheria</taxon>
        <taxon>Carnivora</taxon>
        <taxon>Caniformia</taxon>
        <taxon>Musteloidea</taxon>
        <taxon>Mustelidae</taxon>
        <taxon>Guloninae</taxon>
        <taxon>Gulo</taxon>
    </lineage>
</organism>
<sequence length="71" mass="8085">MKLFCAGKLSGLTRMLDASFHAQLWFFADLVLFSLVFNGLSPWFDVSLTFHIPARPIFLPFSVFFVLVLSL</sequence>
<name>A0A9X9QAR1_GULGU</name>
<keyword evidence="3" id="KW-1185">Reference proteome</keyword>
<feature type="transmembrane region" description="Helical" evidence="1">
    <location>
        <begin position="24"/>
        <end position="44"/>
    </location>
</feature>
<gene>
    <name evidence="2" type="ORF">BN2614_LOCUS4</name>
</gene>
<keyword evidence="1" id="KW-0472">Membrane</keyword>
<evidence type="ECO:0000256" key="1">
    <source>
        <dbReference type="SAM" id="Phobius"/>
    </source>
</evidence>
<feature type="transmembrane region" description="Helical" evidence="1">
    <location>
        <begin position="50"/>
        <end position="69"/>
    </location>
</feature>
<dbReference type="EMBL" id="CYRY02046618">
    <property type="protein sequence ID" value="VCX42374.1"/>
    <property type="molecule type" value="Genomic_DNA"/>
</dbReference>
<protein>
    <submittedName>
        <fullName evidence="2">Uncharacterized protein</fullName>
    </submittedName>
</protein>
<reference evidence="2 3" key="1">
    <citation type="submission" date="2018-10" db="EMBL/GenBank/DDBJ databases">
        <authorList>
            <person name="Ekblom R."/>
            <person name="Jareborg N."/>
        </authorList>
    </citation>
    <scope>NUCLEOTIDE SEQUENCE [LARGE SCALE GENOMIC DNA]</scope>
    <source>
        <tissue evidence="2">Muscle</tissue>
    </source>
</reference>
<evidence type="ECO:0000313" key="2">
    <source>
        <dbReference type="EMBL" id="VCX42374.1"/>
    </source>
</evidence>
<keyword evidence="1" id="KW-1133">Transmembrane helix</keyword>
<keyword evidence="1" id="KW-0812">Transmembrane</keyword>
<proteinExistence type="predicted"/>
<comment type="caution">
    <text evidence="2">The sequence shown here is derived from an EMBL/GenBank/DDBJ whole genome shotgun (WGS) entry which is preliminary data.</text>
</comment>